<name>A0A7D6ZE34_9NOCA</name>
<evidence type="ECO:0000259" key="6">
    <source>
        <dbReference type="PROSITE" id="PS51898"/>
    </source>
</evidence>
<dbReference type="EMBL" id="CP059399">
    <property type="protein sequence ID" value="QLY27967.1"/>
    <property type="molecule type" value="Genomic_DNA"/>
</dbReference>
<dbReference type="Proteomes" id="UP000515512">
    <property type="component" value="Chromosome"/>
</dbReference>
<dbReference type="InterPro" id="IPR013762">
    <property type="entry name" value="Integrase-like_cat_sf"/>
</dbReference>
<accession>A0A7D6ZE34</accession>
<dbReference type="PROSITE" id="PS51898">
    <property type="entry name" value="TYR_RECOMBINASE"/>
    <property type="match status" value="1"/>
</dbReference>
<feature type="region of interest" description="Disordered" evidence="5">
    <location>
        <begin position="1"/>
        <end position="22"/>
    </location>
</feature>
<gene>
    <name evidence="7" type="ORF">H0264_21355</name>
</gene>
<evidence type="ECO:0000313" key="8">
    <source>
        <dbReference type="Proteomes" id="UP000515512"/>
    </source>
</evidence>
<evidence type="ECO:0000256" key="4">
    <source>
        <dbReference type="ARBA" id="ARBA00023172"/>
    </source>
</evidence>
<dbReference type="GO" id="GO:0003677">
    <property type="term" value="F:DNA binding"/>
    <property type="evidence" value="ECO:0007669"/>
    <property type="project" value="UniProtKB-KW"/>
</dbReference>
<sequence>MARPPIEEGKRGEAHASIDKARQAEGKKDYWRGICRYRLTGERKPRTAQAYRTSEAKAKRDAADAADKALKTRKPEYGQKYSSKTTVLELCMSWYEREKADPNGNRGQSIAAFYTEIVKRPGGKKGTVKIQGSELGNMPIGEVRTSHVERHLDPIRHMTEKAYRQRLILVEAFALAARDDAITGNPARESETIERGHKAEPKPFTPEQLQRFWEIEAKYFELSPTANKRFMDITRLTYDLLGRPGEALGVIWEDVDLEAGTVAITGTVVQVDADGKRKVWRQPMPKEDESVRTVKVSAPTLAMLKRRWLAAGKPKTGLVFPNKLGNPISATMFRETWVRVLKGTELDWATPKALRKTGMTRISEKYGDKAAQQQGGHAIGSRVTRKHYVPTVRETVDFTDALHA</sequence>
<evidence type="ECO:0000256" key="5">
    <source>
        <dbReference type="SAM" id="MobiDB-lite"/>
    </source>
</evidence>
<dbReference type="InterPro" id="IPR002104">
    <property type="entry name" value="Integrase_catalytic"/>
</dbReference>
<dbReference type="AlphaFoldDB" id="A0A7D6ZE34"/>
<dbReference type="PANTHER" id="PTHR30629">
    <property type="entry name" value="PROPHAGE INTEGRASE"/>
    <property type="match status" value="1"/>
</dbReference>
<protein>
    <submittedName>
        <fullName evidence="7">Tyrosine-type recombinase/integrase</fullName>
    </submittedName>
</protein>
<dbReference type="Pfam" id="PF00589">
    <property type="entry name" value="Phage_integrase"/>
    <property type="match status" value="1"/>
</dbReference>
<proteinExistence type="inferred from homology"/>
<keyword evidence="8" id="KW-1185">Reference proteome</keyword>
<dbReference type="Gene3D" id="1.10.443.10">
    <property type="entry name" value="Intergrase catalytic core"/>
    <property type="match status" value="1"/>
</dbReference>
<keyword evidence="3" id="KW-0238">DNA-binding</keyword>
<evidence type="ECO:0000256" key="3">
    <source>
        <dbReference type="ARBA" id="ARBA00023125"/>
    </source>
</evidence>
<dbReference type="InterPro" id="IPR050808">
    <property type="entry name" value="Phage_Integrase"/>
</dbReference>
<feature type="domain" description="Tyr recombinase" evidence="6">
    <location>
        <begin position="199"/>
        <end position="404"/>
    </location>
</feature>
<evidence type="ECO:0000256" key="2">
    <source>
        <dbReference type="ARBA" id="ARBA00022908"/>
    </source>
</evidence>
<dbReference type="GO" id="GO:0006310">
    <property type="term" value="P:DNA recombination"/>
    <property type="evidence" value="ECO:0007669"/>
    <property type="project" value="UniProtKB-KW"/>
</dbReference>
<dbReference type="RefSeq" id="WP_181579175.1">
    <property type="nucleotide sequence ID" value="NZ_CP059399.1"/>
</dbReference>
<dbReference type="GO" id="GO:0015074">
    <property type="term" value="P:DNA integration"/>
    <property type="evidence" value="ECO:0007669"/>
    <property type="project" value="UniProtKB-KW"/>
</dbReference>
<evidence type="ECO:0000313" key="7">
    <source>
        <dbReference type="EMBL" id="QLY27967.1"/>
    </source>
</evidence>
<dbReference type="InterPro" id="IPR011010">
    <property type="entry name" value="DNA_brk_join_enz"/>
</dbReference>
<dbReference type="KEGG" id="nhu:H0264_21355"/>
<feature type="compositionally biased region" description="Basic and acidic residues" evidence="5">
    <location>
        <begin position="54"/>
        <end position="67"/>
    </location>
</feature>
<keyword evidence="4" id="KW-0233">DNA recombination</keyword>
<reference evidence="7 8" key="1">
    <citation type="submission" date="2020-07" db="EMBL/GenBank/DDBJ databases">
        <authorList>
            <person name="Zhuang K."/>
            <person name="Ran Y."/>
        </authorList>
    </citation>
    <scope>NUCLEOTIDE SEQUENCE [LARGE SCALE GENOMIC DNA]</scope>
    <source>
        <strain evidence="7 8">WCH-YHL-001</strain>
    </source>
</reference>
<comment type="similarity">
    <text evidence="1">Belongs to the 'phage' integrase family.</text>
</comment>
<keyword evidence="2" id="KW-0229">DNA integration</keyword>
<feature type="region of interest" description="Disordered" evidence="5">
    <location>
        <begin position="42"/>
        <end position="67"/>
    </location>
</feature>
<organism evidence="7 8">
    <name type="scientific">Nocardia huaxiensis</name>
    <dbReference type="NCBI Taxonomy" id="2755382"/>
    <lineage>
        <taxon>Bacteria</taxon>
        <taxon>Bacillati</taxon>
        <taxon>Actinomycetota</taxon>
        <taxon>Actinomycetes</taxon>
        <taxon>Mycobacteriales</taxon>
        <taxon>Nocardiaceae</taxon>
        <taxon>Nocardia</taxon>
    </lineage>
</organism>
<dbReference type="SUPFAM" id="SSF56349">
    <property type="entry name" value="DNA breaking-rejoining enzymes"/>
    <property type="match status" value="1"/>
</dbReference>
<dbReference type="Gene3D" id="1.10.150.130">
    <property type="match status" value="1"/>
</dbReference>
<dbReference type="PANTHER" id="PTHR30629:SF2">
    <property type="entry name" value="PROPHAGE INTEGRASE INTS-RELATED"/>
    <property type="match status" value="1"/>
</dbReference>
<evidence type="ECO:0000256" key="1">
    <source>
        <dbReference type="ARBA" id="ARBA00008857"/>
    </source>
</evidence>
<dbReference type="InterPro" id="IPR010998">
    <property type="entry name" value="Integrase_recombinase_N"/>
</dbReference>